<feature type="domain" description="HTH araC/xylS-type" evidence="4">
    <location>
        <begin position="171"/>
        <end position="270"/>
    </location>
</feature>
<dbReference type="Proteomes" id="UP000095706">
    <property type="component" value="Unassembled WGS sequence"/>
</dbReference>
<organism evidence="5 6">
    <name type="scientific">Fusicatenibacter saccharivorans</name>
    <dbReference type="NCBI Taxonomy" id="1150298"/>
    <lineage>
        <taxon>Bacteria</taxon>
        <taxon>Bacillati</taxon>
        <taxon>Bacillota</taxon>
        <taxon>Clostridia</taxon>
        <taxon>Lachnospirales</taxon>
        <taxon>Lachnospiraceae</taxon>
        <taxon>Fusicatenibacter</taxon>
    </lineage>
</organism>
<reference evidence="5 6" key="1">
    <citation type="submission" date="2015-09" db="EMBL/GenBank/DDBJ databases">
        <authorList>
            <consortium name="Pathogen Informatics"/>
        </authorList>
    </citation>
    <scope>NUCLEOTIDE SEQUENCE [LARGE SCALE GENOMIC DNA]</scope>
    <source>
        <strain evidence="5 6">2789STDY5608849</strain>
    </source>
</reference>
<dbReference type="PANTHER" id="PTHR43280:SF2">
    <property type="entry name" value="HTH-TYPE TRANSCRIPTIONAL REGULATOR EXSA"/>
    <property type="match status" value="1"/>
</dbReference>
<dbReference type="InterPro" id="IPR003313">
    <property type="entry name" value="AraC-bd"/>
</dbReference>
<dbReference type="Gene3D" id="2.60.120.280">
    <property type="entry name" value="Regulatory protein AraC"/>
    <property type="match status" value="1"/>
</dbReference>
<evidence type="ECO:0000256" key="2">
    <source>
        <dbReference type="ARBA" id="ARBA00023125"/>
    </source>
</evidence>
<name>A0A174CCK3_9FIRM</name>
<dbReference type="PRINTS" id="PR00032">
    <property type="entry name" value="HTHARAC"/>
</dbReference>
<gene>
    <name evidence="5" type="primary">araC_2</name>
    <name evidence="5" type="ORF">ERS852406_01280</name>
</gene>
<keyword evidence="3" id="KW-0804">Transcription</keyword>
<evidence type="ECO:0000256" key="1">
    <source>
        <dbReference type="ARBA" id="ARBA00023015"/>
    </source>
</evidence>
<proteinExistence type="predicted"/>
<dbReference type="EMBL" id="CYYV01000005">
    <property type="protein sequence ID" value="CUO09999.1"/>
    <property type="molecule type" value="Genomic_DNA"/>
</dbReference>
<dbReference type="InterPro" id="IPR018060">
    <property type="entry name" value="HTH_AraC"/>
</dbReference>
<evidence type="ECO:0000256" key="3">
    <source>
        <dbReference type="ARBA" id="ARBA00023163"/>
    </source>
</evidence>
<dbReference type="SUPFAM" id="SSF51215">
    <property type="entry name" value="Regulatory protein AraC"/>
    <property type="match status" value="1"/>
</dbReference>
<evidence type="ECO:0000313" key="5">
    <source>
        <dbReference type="EMBL" id="CUO09999.1"/>
    </source>
</evidence>
<dbReference type="AlphaFoldDB" id="A0A174CCK3"/>
<dbReference type="GO" id="GO:0003700">
    <property type="term" value="F:DNA-binding transcription factor activity"/>
    <property type="evidence" value="ECO:0007669"/>
    <property type="project" value="InterPro"/>
</dbReference>
<dbReference type="InterPro" id="IPR009057">
    <property type="entry name" value="Homeodomain-like_sf"/>
</dbReference>
<accession>A0A174CCK3</accession>
<dbReference type="SMART" id="SM00342">
    <property type="entry name" value="HTH_ARAC"/>
    <property type="match status" value="1"/>
</dbReference>
<keyword evidence="2" id="KW-0238">DNA-binding</keyword>
<protein>
    <submittedName>
        <fullName evidence="5">Arabinose operon regulatory protein</fullName>
    </submittedName>
</protein>
<dbReference type="Pfam" id="PF02311">
    <property type="entry name" value="AraC_binding"/>
    <property type="match status" value="1"/>
</dbReference>
<dbReference type="InterPro" id="IPR020449">
    <property type="entry name" value="Tscrpt_reg_AraC-type_HTH"/>
</dbReference>
<sequence>MPIFFKPSASDFSLSADSIGNRWLQEPVVRPNGFPLYHWIQTERGEGLLTLEGQKLLLKPGDGVLIAPHVPHEYRENDGSGMWFTSFLTFDGKLSDDLYKICAVSPYLFVPASEGAWFQEWIDRIIDSHFLKNDIDDATLSVGCFEFLTRLSQLRTGLSRTEHPLYLQYVRPAMQEIESHLSDPLNVDDLAEQLHITPQYLTRLFQRFVGSSVRSYISVLRISRAKELLISRPYTTLDGIAALCGYRDVSYFISVFRQQTGTTPKQFRKLYGI</sequence>
<dbReference type="SUPFAM" id="SSF46689">
    <property type="entry name" value="Homeodomain-like"/>
    <property type="match status" value="2"/>
</dbReference>
<dbReference type="Pfam" id="PF12833">
    <property type="entry name" value="HTH_18"/>
    <property type="match status" value="1"/>
</dbReference>
<evidence type="ECO:0000259" key="4">
    <source>
        <dbReference type="PROSITE" id="PS01124"/>
    </source>
</evidence>
<dbReference type="InterPro" id="IPR018062">
    <property type="entry name" value="HTH_AraC-typ_CS"/>
</dbReference>
<dbReference type="Gene3D" id="1.10.10.60">
    <property type="entry name" value="Homeodomain-like"/>
    <property type="match status" value="2"/>
</dbReference>
<dbReference type="PROSITE" id="PS00041">
    <property type="entry name" value="HTH_ARAC_FAMILY_1"/>
    <property type="match status" value="1"/>
</dbReference>
<dbReference type="PROSITE" id="PS01124">
    <property type="entry name" value="HTH_ARAC_FAMILY_2"/>
    <property type="match status" value="1"/>
</dbReference>
<keyword evidence="1" id="KW-0805">Transcription regulation</keyword>
<dbReference type="InterPro" id="IPR037923">
    <property type="entry name" value="HTH-like"/>
</dbReference>
<dbReference type="GO" id="GO:0043565">
    <property type="term" value="F:sequence-specific DNA binding"/>
    <property type="evidence" value="ECO:0007669"/>
    <property type="project" value="InterPro"/>
</dbReference>
<dbReference type="PANTHER" id="PTHR43280">
    <property type="entry name" value="ARAC-FAMILY TRANSCRIPTIONAL REGULATOR"/>
    <property type="match status" value="1"/>
</dbReference>
<dbReference type="RefSeq" id="WP_055227115.1">
    <property type="nucleotide sequence ID" value="NZ_CYYV01000005.1"/>
</dbReference>
<evidence type="ECO:0000313" key="6">
    <source>
        <dbReference type="Proteomes" id="UP000095706"/>
    </source>
</evidence>